<feature type="region of interest" description="Disordered" evidence="1">
    <location>
        <begin position="131"/>
        <end position="153"/>
    </location>
</feature>
<dbReference type="STRING" id="1590841.A0A2R6QPB7"/>
<evidence type="ECO:0000259" key="2">
    <source>
        <dbReference type="PROSITE" id="PS50090"/>
    </source>
</evidence>
<name>A0A2R6QPB7_ACTCC</name>
<dbReference type="Pfam" id="PF13837">
    <property type="entry name" value="Myb_DNA-bind_4"/>
    <property type="match status" value="1"/>
</dbReference>
<keyword evidence="4" id="KW-1185">Reference proteome</keyword>
<dbReference type="FunCoup" id="A0A2R6QPB7">
    <property type="interactions" value="703"/>
</dbReference>
<reference evidence="4" key="2">
    <citation type="journal article" date="2018" name="BMC Genomics">
        <title>A manually annotated Actinidia chinensis var. chinensis (kiwifruit) genome highlights the challenges associated with draft genomes and gene prediction in plants.</title>
        <authorList>
            <person name="Pilkington S.M."/>
            <person name="Crowhurst R."/>
            <person name="Hilario E."/>
            <person name="Nardozza S."/>
            <person name="Fraser L."/>
            <person name="Peng Y."/>
            <person name="Gunaseelan K."/>
            <person name="Simpson R."/>
            <person name="Tahir J."/>
            <person name="Deroles S.C."/>
            <person name="Templeton K."/>
            <person name="Luo Z."/>
            <person name="Davy M."/>
            <person name="Cheng C."/>
            <person name="McNeilage M."/>
            <person name="Scaglione D."/>
            <person name="Liu Y."/>
            <person name="Zhang Q."/>
            <person name="Datson P."/>
            <person name="De Silva N."/>
            <person name="Gardiner S.E."/>
            <person name="Bassett H."/>
            <person name="Chagne D."/>
            <person name="McCallum J."/>
            <person name="Dzierzon H."/>
            <person name="Deng C."/>
            <person name="Wang Y.Y."/>
            <person name="Barron L."/>
            <person name="Manako K."/>
            <person name="Bowen J."/>
            <person name="Foster T.M."/>
            <person name="Erridge Z.A."/>
            <person name="Tiffin H."/>
            <person name="Waite C.N."/>
            <person name="Davies K.M."/>
            <person name="Grierson E.P."/>
            <person name="Laing W.A."/>
            <person name="Kirk R."/>
            <person name="Chen X."/>
            <person name="Wood M."/>
            <person name="Montefiori M."/>
            <person name="Brummell D.A."/>
            <person name="Schwinn K.E."/>
            <person name="Catanach A."/>
            <person name="Fullerton C."/>
            <person name="Li D."/>
            <person name="Meiyalaghan S."/>
            <person name="Nieuwenhuizen N."/>
            <person name="Read N."/>
            <person name="Prakash R."/>
            <person name="Hunter D."/>
            <person name="Zhang H."/>
            <person name="McKenzie M."/>
            <person name="Knabel M."/>
            <person name="Harris A."/>
            <person name="Allan A.C."/>
            <person name="Gleave A."/>
            <person name="Chen A."/>
            <person name="Janssen B.J."/>
            <person name="Plunkett B."/>
            <person name="Ampomah-Dwamena C."/>
            <person name="Voogd C."/>
            <person name="Leif D."/>
            <person name="Lafferty D."/>
            <person name="Souleyre E.J.F."/>
            <person name="Varkonyi-Gasic E."/>
            <person name="Gambi F."/>
            <person name="Hanley J."/>
            <person name="Yao J.L."/>
            <person name="Cheung J."/>
            <person name="David K.M."/>
            <person name="Warren B."/>
            <person name="Marsh K."/>
            <person name="Snowden K.C."/>
            <person name="Lin-Wang K."/>
            <person name="Brian L."/>
            <person name="Martinez-Sanchez M."/>
            <person name="Wang M."/>
            <person name="Ileperuma N."/>
            <person name="Macnee N."/>
            <person name="Campin R."/>
            <person name="McAtee P."/>
            <person name="Drummond R.S.M."/>
            <person name="Espley R.V."/>
            <person name="Ireland H.S."/>
            <person name="Wu R."/>
            <person name="Atkinson R.G."/>
            <person name="Karunairetnam S."/>
            <person name="Bulley S."/>
            <person name="Chunkath S."/>
            <person name="Hanley Z."/>
            <person name="Storey R."/>
            <person name="Thrimawithana A.H."/>
            <person name="Thomson S."/>
            <person name="David C."/>
            <person name="Testolin R."/>
            <person name="Huang H."/>
            <person name="Hellens R.P."/>
            <person name="Schaffer R.J."/>
        </authorList>
    </citation>
    <scope>NUCLEOTIDE SEQUENCE [LARGE SCALE GENOMIC DNA]</scope>
    <source>
        <strain evidence="4">cv. Red5</strain>
    </source>
</reference>
<proteinExistence type="predicted"/>
<comment type="caution">
    <text evidence="3">The sequence shown here is derived from an EMBL/GenBank/DDBJ whole genome shotgun (WGS) entry which is preliminary data.</text>
</comment>
<dbReference type="OrthoDB" id="1927263at2759"/>
<dbReference type="AlphaFoldDB" id="A0A2R6QPB7"/>
<evidence type="ECO:0000313" key="4">
    <source>
        <dbReference type="Proteomes" id="UP000241394"/>
    </source>
</evidence>
<dbReference type="PANTHER" id="PTHR33492:SF4">
    <property type="entry name" value="OS02G0174300 PROTEIN"/>
    <property type="match status" value="1"/>
</dbReference>
<accession>A0A2R6QPB7</accession>
<dbReference type="Gramene" id="PSS11775">
    <property type="protein sequence ID" value="PSS11775"/>
    <property type="gene ID" value="CEY00_Acc16053"/>
</dbReference>
<evidence type="ECO:0000313" key="3">
    <source>
        <dbReference type="EMBL" id="PSS11775.1"/>
    </source>
</evidence>
<dbReference type="Gene3D" id="1.10.10.60">
    <property type="entry name" value="Homeodomain-like"/>
    <property type="match status" value="1"/>
</dbReference>
<evidence type="ECO:0000256" key="1">
    <source>
        <dbReference type="SAM" id="MobiDB-lite"/>
    </source>
</evidence>
<dbReference type="InterPro" id="IPR044822">
    <property type="entry name" value="Myb_DNA-bind_4"/>
</dbReference>
<dbReference type="OMA" id="GYWRMSA"/>
<protein>
    <submittedName>
        <fullName evidence="3">Trihelix transcription factor</fullName>
    </submittedName>
</protein>
<organism evidence="3 4">
    <name type="scientific">Actinidia chinensis var. chinensis</name>
    <name type="common">Chinese soft-hair kiwi</name>
    <dbReference type="NCBI Taxonomy" id="1590841"/>
    <lineage>
        <taxon>Eukaryota</taxon>
        <taxon>Viridiplantae</taxon>
        <taxon>Streptophyta</taxon>
        <taxon>Embryophyta</taxon>
        <taxon>Tracheophyta</taxon>
        <taxon>Spermatophyta</taxon>
        <taxon>Magnoliopsida</taxon>
        <taxon>eudicotyledons</taxon>
        <taxon>Gunneridae</taxon>
        <taxon>Pentapetalae</taxon>
        <taxon>asterids</taxon>
        <taxon>Ericales</taxon>
        <taxon>Actinidiaceae</taxon>
        <taxon>Actinidia</taxon>
    </lineage>
</organism>
<dbReference type="PROSITE" id="PS50090">
    <property type="entry name" value="MYB_LIKE"/>
    <property type="match status" value="1"/>
</dbReference>
<feature type="domain" description="Myb-like" evidence="2">
    <location>
        <begin position="27"/>
        <end position="83"/>
    </location>
</feature>
<dbReference type="InParanoid" id="A0A2R6QPB7"/>
<dbReference type="InterPro" id="IPR001005">
    <property type="entry name" value="SANT/Myb"/>
</dbReference>
<feature type="compositionally biased region" description="Basic and acidic residues" evidence="1">
    <location>
        <begin position="1"/>
        <end position="10"/>
    </location>
</feature>
<dbReference type="Proteomes" id="UP000241394">
    <property type="component" value="Chromosome LG14"/>
</dbReference>
<dbReference type="EMBL" id="NKQK01000014">
    <property type="protein sequence ID" value="PSS11775.1"/>
    <property type="molecule type" value="Genomic_DNA"/>
</dbReference>
<dbReference type="PANTHER" id="PTHR33492">
    <property type="entry name" value="OSJNBA0043A12.37 PROTEIN-RELATED"/>
    <property type="match status" value="1"/>
</dbReference>
<feature type="region of interest" description="Disordered" evidence="1">
    <location>
        <begin position="1"/>
        <end position="24"/>
    </location>
</feature>
<reference evidence="3 4" key="1">
    <citation type="submission" date="2017-07" db="EMBL/GenBank/DDBJ databases">
        <title>An improved, manually edited Actinidia chinensis var. chinensis (kiwifruit) genome highlights the challenges associated with draft genomes and gene prediction in plants.</title>
        <authorList>
            <person name="Pilkington S."/>
            <person name="Crowhurst R."/>
            <person name="Hilario E."/>
            <person name="Nardozza S."/>
            <person name="Fraser L."/>
            <person name="Peng Y."/>
            <person name="Gunaseelan K."/>
            <person name="Simpson R."/>
            <person name="Tahir J."/>
            <person name="Deroles S."/>
            <person name="Templeton K."/>
            <person name="Luo Z."/>
            <person name="Davy M."/>
            <person name="Cheng C."/>
            <person name="Mcneilage M."/>
            <person name="Scaglione D."/>
            <person name="Liu Y."/>
            <person name="Zhang Q."/>
            <person name="Datson P."/>
            <person name="De Silva N."/>
            <person name="Gardiner S."/>
            <person name="Bassett H."/>
            <person name="Chagne D."/>
            <person name="Mccallum J."/>
            <person name="Dzierzon H."/>
            <person name="Deng C."/>
            <person name="Wang Y.-Y."/>
            <person name="Barron N."/>
            <person name="Manako K."/>
            <person name="Bowen J."/>
            <person name="Foster T."/>
            <person name="Erridge Z."/>
            <person name="Tiffin H."/>
            <person name="Waite C."/>
            <person name="Davies K."/>
            <person name="Grierson E."/>
            <person name="Laing W."/>
            <person name="Kirk R."/>
            <person name="Chen X."/>
            <person name="Wood M."/>
            <person name="Montefiori M."/>
            <person name="Brummell D."/>
            <person name="Schwinn K."/>
            <person name="Catanach A."/>
            <person name="Fullerton C."/>
            <person name="Li D."/>
            <person name="Meiyalaghan S."/>
            <person name="Nieuwenhuizen N."/>
            <person name="Read N."/>
            <person name="Prakash R."/>
            <person name="Hunter D."/>
            <person name="Zhang H."/>
            <person name="Mckenzie M."/>
            <person name="Knabel M."/>
            <person name="Harris A."/>
            <person name="Allan A."/>
            <person name="Chen A."/>
            <person name="Janssen B."/>
            <person name="Plunkett B."/>
            <person name="Dwamena C."/>
            <person name="Voogd C."/>
            <person name="Leif D."/>
            <person name="Lafferty D."/>
            <person name="Souleyre E."/>
            <person name="Varkonyi-Gasic E."/>
            <person name="Gambi F."/>
            <person name="Hanley J."/>
            <person name="Yao J.-L."/>
            <person name="Cheung J."/>
            <person name="David K."/>
            <person name="Warren B."/>
            <person name="Marsh K."/>
            <person name="Snowden K."/>
            <person name="Lin-Wang K."/>
            <person name="Brian L."/>
            <person name="Martinez-Sanchez M."/>
            <person name="Wang M."/>
            <person name="Ileperuma N."/>
            <person name="Macnee N."/>
            <person name="Campin R."/>
            <person name="Mcatee P."/>
            <person name="Drummond R."/>
            <person name="Espley R."/>
            <person name="Ireland H."/>
            <person name="Wu R."/>
            <person name="Atkinson R."/>
            <person name="Karunairetnam S."/>
            <person name="Bulley S."/>
            <person name="Chunkath S."/>
            <person name="Hanley Z."/>
            <person name="Storey R."/>
            <person name="Thrimawithana A."/>
            <person name="Thomson S."/>
            <person name="David C."/>
            <person name="Testolin R."/>
        </authorList>
    </citation>
    <scope>NUCLEOTIDE SEQUENCE [LARGE SCALE GENOMIC DNA]</scope>
    <source>
        <strain evidence="4">cv. Red5</strain>
        <tissue evidence="3">Young leaf</tissue>
    </source>
</reference>
<sequence>MASSEEDRGRGGGRQSRRTRSQAAPDWTVHETLTLVSEIAAVEGECRKTVSSFQKWKIVAENCNALGVNRTLNQCRRKWDSLLSHYKRIKKWESSSSEELESYWSLDRETRRGLGFPEEFDSEVFKAIDNHLKDEDDGSDTETDRDNDPEALADEVDVLVPACSGFKKQRRHMMHQKQDDEEMLKPQKCRTNKNVMPEQRSVEEKAKPLKLRKDEKIILVNSSIVAKEQVLFAKLQENAELITSILKGNLDENVDYVLADLKNVEASQTAFTRRQGDKIITCLGNLGGTLDQLYDIFQGCS</sequence>
<gene>
    <name evidence="3" type="ORF">CEY00_Acc16053</name>
</gene>